<keyword evidence="1" id="KW-1133">Transmembrane helix</keyword>
<evidence type="ECO:0000256" key="1">
    <source>
        <dbReference type="SAM" id="Phobius"/>
    </source>
</evidence>
<evidence type="ECO:0000313" key="2">
    <source>
        <dbReference type="Proteomes" id="UP000887540"/>
    </source>
</evidence>
<keyword evidence="2" id="KW-1185">Reference proteome</keyword>
<dbReference type="Pfam" id="PF03083">
    <property type="entry name" value="MtN3_slv"/>
    <property type="match status" value="1"/>
</dbReference>
<dbReference type="GO" id="GO:0016020">
    <property type="term" value="C:membrane"/>
    <property type="evidence" value="ECO:0007669"/>
    <property type="project" value="InterPro"/>
</dbReference>
<keyword evidence="1" id="KW-0472">Membrane</keyword>
<dbReference type="Proteomes" id="UP000887540">
    <property type="component" value="Unplaced"/>
</dbReference>
<feature type="transmembrane region" description="Helical" evidence="1">
    <location>
        <begin position="53"/>
        <end position="70"/>
    </location>
</feature>
<reference evidence="3" key="1">
    <citation type="submission" date="2022-11" db="UniProtKB">
        <authorList>
            <consortium name="WormBaseParasite"/>
        </authorList>
    </citation>
    <scope>IDENTIFICATION</scope>
</reference>
<dbReference type="AlphaFoldDB" id="A0A914ENH4"/>
<protein>
    <submittedName>
        <fullName evidence="3">Sugar transporter SWEET1</fullName>
    </submittedName>
</protein>
<dbReference type="WBParaSite" id="ACRNAN_scaffold950.g31226.t1">
    <property type="protein sequence ID" value="ACRNAN_scaffold950.g31226.t1"/>
    <property type="gene ID" value="ACRNAN_scaffold950.g31226"/>
</dbReference>
<evidence type="ECO:0000313" key="3">
    <source>
        <dbReference type="WBParaSite" id="ACRNAN_scaffold950.g31226.t1"/>
    </source>
</evidence>
<accession>A0A914ENH4</accession>
<sequence length="178" mass="20451">MGVLGGVCWFSYGYLKSEKTVLYVTSVQVTLYSSYLIFYWIMTKEKLWISVKILILICICTIIGSMAYFFQQHVYHPLGILYIVEKGFPREVRKSVDVNNAYKQLIHSYFYFTDSSTMGLSFTNENIKETEMKPLLDSKETSLQSSTEIEISILEASDCTTTEKAQHLEDEADISHSL</sequence>
<proteinExistence type="predicted"/>
<name>A0A914ENH4_9BILA</name>
<keyword evidence="1" id="KW-0812">Transmembrane</keyword>
<dbReference type="InterPro" id="IPR004316">
    <property type="entry name" value="SWEET_rpt"/>
</dbReference>
<feature type="transmembrane region" description="Helical" evidence="1">
    <location>
        <begin position="20"/>
        <end position="41"/>
    </location>
</feature>
<organism evidence="2 3">
    <name type="scientific">Acrobeloides nanus</name>
    <dbReference type="NCBI Taxonomy" id="290746"/>
    <lineage>
        <taxon>Eukaryota</taxon>
        <taxon>Metazoa</taxon>
        <taxon>Ecdysozoa</taxon>
        <taxon>Nematoda</taxon>
        <taxon>Chromadorea</taxon>
        <taxon>Rhabditida</taxon>
        <taxon>Tylenchina</taxon>
        <taxon>Cephalobomorpha</taxon>
        <taxon>Cephaloboidea</taxon>
        <taxon>Cephalobidae</taxon>
        <taxon>Acrobeloides</taxon>
    </lineage>
</organism>